<keyword evidence="1" id="KW-0808">Transferase</keyword>
<evidence type="ECO:0000256" key="4">
    <source>
        <dbReference type="ARBA" id="ARBA00022840"/>
    </source>
</evidence>
<dbReference type="Gene3D" id="1.10.510.10">
    <property type="entry name" value="Transferase(Phosphotransferase) domain 1"/>
    <property type="match status" value="1"/>
</dbReference>
<evidence type="ECO:0000256" key="6">
    <source>
        <dbReference type="SAM" id="MobiDB-lite"/>
    </source>
</evidence>
<evidence type="ECO:0000313" key="8">
    <source>
        <dbReference type="EMBL" id="QQM38628.1"/>
    </source>
</evidence>
<dbReference type="PROSITE" id="PS00108">
    <property type="entry name" value="PROTEIN_KINASE_ST"/>
    <property type="match status" value="1"/>
</dbReference>
<dbReference type="InterPro" id="IPR008271">
    <property type="entry name" value="Ser/Thr_kinase_AS"/>
</dbReference>
<evidence type="ECO:0000256" key="5">
    <source>
        <dbReference type="PROSITE-ProRule" id="PRU10141"/>
    </source>
</evidence>
<dbReference type="InterPro" id="IPR017441">
    <property type="entry name" value="Protein_kinase_ATP_BS"/>
</dbReference>
<dbReference type="CDD" id="cd14014">
    <property type="entry name" value="STKc_PknB_like"/>
    <property type="match status" value="1"/>
</dbReference>
<keyword evidence="2 5" id="KW-0547">Nucleotide-binding</keyword>
<dbReference type="Gene3D" id="3.30.200.20">
    <property type="entry name" value="Phosphorylase Kinase, domain 1"/>
    <property type="match status" value="1"/>
</dbReference>
<dbReference type="SUPFAM" id="SSF50998">
    <property type="entry name" value="Quinoprotein alcohol dehydrogenase-like"/>
    <property type="match status" value="1"/>
</dbReference>
<name>A0A7T7KU53_9ACTN</name>
<feature type="region of interest" description="Disordered" evidence="6">
    <location>
        <begin position="304"/>
        <end position="332"/>
    </location>
</feature>
<dbReference type="PROSITE" id="PS00107">
    <property type="entry name" value="PROTEIN_KINASE_ATP"/>
    <property type="match status" value="1"/>
</dbReference>
<dbReference type="InterPro" id="IPR015943">
    <property type="entry name" value="WD40/YVTN_repeat-like_dom_sf"/>
</dbReference>
<keyword evidence="3 8" id="KW-0418">Kinase</keyword>
<dbReference type="GO" id="GO:0004674">
    <property type="term" value="F:protein serine/threonine kinase activity"/>
    <property type="evidence" value="ECO:0007669"/>
    <property type="project" value="TreeGrafter"/>
</dbReference>
<proteinExistence type="predicted"/>
<dbReference type="PANTHER" id="PTHR43289:SF34">
    <property type="entry name" value="SERINE_THREONINE-PROTEIN KINASE YBDM-RELATED"/>
    <property type="match status" value="1"/>
</dbReference>
<evidence type="ECO:0000256" key="2">
    <source>
        <dbReference type="ARBA" id="ARBA00022741"/>
    </source>
</evidence>
<evidence type="ECO:0000313" key="9">
    <source>
        <dbReference type="Proteomes" id="UP000595636"/>
    </source>
</evidence>
<dbReference type="InterPro" id="IPR011047">
    <property type="entry name" value="Quinoprotein_ADH-like_sf"/>
</dbReference>
<dbReference type="InterPro" id="IPR011009">
    <property type="entry name" value="Kinase-like_dom_sf"/>
</dbReference>
<dbReference type="Pfam" id="PF13360">
    <property type="entry name" value="PQQ_2"/>
    <property type="match status" value="2"/>
</dbReference>
<evidence type="ECO:0000256" key="1">
    <source>
        <dbReference type="ARBA" id="ARBA00022679"/>
    </source>
</evidence>
<dbReference type="PANTHER" id="PTHR43289">
    <property type="entry name" value="MITOGEN-ACTIVATED PROTEIN KINASE KINASE KINASE 20-RELATED"/>
    <property type="match status" value="1"/>
</dbReference>
<evidence type="ECO:0000256" key="3">
    <source>
        <dbReference type="ARBA" id="ARBA00022777"/>
    </source>
</evidence>
<keyword evidence="4 5" id="KW-0067">ATP-binding</keyword>
<dbReference type="InterPro" id="IPR002372">
    <property type="entry name" value="PQQ_rpt_dom"/>
</dbReference>
<organism evidence="8 9">
    <name type="scientific">Streptomyces liliifuscus</name>
    <dbReference type="NCBI Taxonomy" id="2797636"/>
    <lineage>
        <taxon>Bacteria</taxon>
        <taxon>Bacillati</taxon>
        <taxon>Actinomycetota</taxon>
        <taxon>Actinomycetes</taxon>
        <taxon>Kitasatosporales</taxon>
        <taxon>Streptomycetaceae</taxon>
        <taxon>Streptomyces</taxon>
    </lineage>
</organism>
<reference evidence="8 9" key="1">
    <citation type="submission" date="2020-12" db="EMBL/GenBank/DDBJ databases">
        <title>A novel species.</title>
        <authorList>
            <person name="Li K."/>
        </authorList>
    </citation>
    <scope>NUCLEOTIDE SEQUENCE [LARGE SCALE GENOMIC DNA]</scope>
    <source>
        <strain evidence="8 9">ZYC-3</strain>
    </source>
</reference>
<feature type="binding site" evidence="5">
    <location>
        <position position="37"/>
    </location>
    <ligand>
        <name>ATP</name>
        <dbReference type="ChEBI" id="CHEBI:30616"/>
    </ligand>
</feature>
<gene>
    <name evidence="8" type="ORF">JEQ17_03525</name>
</gene>
<dbReference type="KEGG" id="slf:JEQ17_03525"/>
<dbReference type="AlphaFoldDB" id="A0A7T7KU53"/>
<sequence>MGRFEFGEYRTLALLGAGGMGRAYLARSGSGRLVVLKVMHAHLAAEPQFRERLRREVRAARAVTGPFTAAVLDAAPQAPLPWLAVEYCAGPTLSETVAGYGPLAAGDLASLGAALAEALTAIHTAGLVHRDLKPANVLVTGQGPRVIDFGIAKALGDGPASGPASGPSDEALTGSGEMLGSVGFMAPEQITYTTEPAASCDVFALGALLALAATGRSPHGGGTAPQIMYRTLHEEPDLAGVPDGEWTAFLTRCLSKGPDGRPTATEVLDWCAARAAERPWWERPEVTALIDGHEETVARRIAVSAEADGEGATRVDRPSTPATPPSPAGPSRRRVFAWAGAAVTTAAGVTTAIALSGDEPGTRRQPVTSSWRSGTPLWTREVGALEYGGSLTRTADALYVRQDGTARRLDPNTGAVAWEVEDATAVLSSGDTVYVTHLREGSISPEVVALDAANGTERWRTGALESNPHRPYGVYSPDGDSTLLAVTRRTACLVTFAEYDTSWARRTNQGKPWRAYGFDLPTGAPLWFRSGTAAQVTALNAAGGRFALATATATWGPLYVLHERSGEEESSIPDGSATPEVHPGARGTRYYTTVASVRRVNLATGKARWTRRLTHARVAEPAGDELVVAAAAEGLGALDAAGGDRRWWRDDVRALTTTDGRLLADATAIYATGPEPGVSATSAGTSAWGIHVLAAATGRLRWAVPVDGLTTMSYGAAGDGLIHVCTGATLQTFRGP</sequence>
<feature type="region of interest" description="Disordered" evidence="6">
    <location>
        <begin position="566"/>
        <end position="585"/>
    </location>
</feature>
<dbReference type="PROSITE" id="PS50011">
    <property type="entry name" value="PROTEIN_KINASE_DOM"/>
    <property type="match status" value="1"/>
</dbReference>
<evidence type="ECO:0000259" key="7">
    <source>
        <dbReference type="PROSITE" id="PS50011"/>
    </source>
</evidence>
<dbReference type="Proteomes" id="UP000595636">
    <property type="component" value="Chromosome"/>
</dbReference>
<protein>
    <submittedName>
        <fullName evidence="8">Protein kinase</fullName>
    </submittedName>
</protein>
<dbReference type="Pfam" id="PF00069">
    <property type="entry name" value="Pkinase"/>
    <property type="match status" value="1"/>
</dbReference>
<dbReference type="SMART" id="SM00220">
    <property type="entry name" value="S_TKc"/>
    <property type="match status" value="1"/>
</dbReference>
<keyword evidence="9" id="KW-1185">Reference proteome</keyword>
<feature type="domain" description="Protein kinase" evidence="7">
    <location>
        <begin position="9"/>
        <end position="281"/>
    </location>
</feature>
<accession>A0A7T7KU53</accession>
<dbReference type="RefSeq" id="WP_200393794.1">
    <property type="nucleotide sequence ID" value="NZ_CP066831.1"/>
</dbReference>
<dbReference type="EMBL" id="CP066831">
    <property type="protein sequence ID" value="QQM38628.1"/>
    <property type="molecule type" value="Genomic_DNA"/>
</dbReference>
<dbReference type="GO" id="GO:0005524">
    <property type="term" value="F:ATP binding"/>
    <property type="evidence" value="ECO:0007669"/>
    <property type="project" value="UniProtKB-UniRule"/>
</dbReference>
<dbReference type="Gene3D" id="2.130.10.10">
    <property type="entry name" value="YVTN repeat-like/Quinoprotein amine dehydrogenase"/>
    <property type="match status" value="2"/>
</dbReference>
<dbReference type="SUPFAM" id="SSF56112">
    <property type="entry name" value="Protein kinase-like (PK-like)"/>
    <property type="match status" value="1"/>
</dbReference>
<dbReference type="InterPro" id="IPR000719">
    <property type="entry name" value="Prot_kinase_dom"/>
</dbReference>